<dbReference type="SUPFAM" id="SSF56219">
    <property type="entry name" value="DNase I-like"/>
    <property type="match status" value="1"/>
</dbReference>
<keyword evidence="2" id="KW-0808">Transferase</keyword>
<dbReference type="InterPro" id="IPR036691">
    <property type="entry name" value="Endo/exonu/phosph_ase_sf"/>
</dbReference>
<dbReference type="Proteomes" id="UP000887116">
    <property type="component" value="Unassembled WGS sequence"/>
</dbReference>
<dbReference type="AlphaFoldDB" id="A0A8X6HLX9"/>
<reference evidence="2" key="1">
    <citation type="submission" date="2020-07" db="EMBL/GenBank/DDBJ databases">
        <title>Multicomponent nature underlies the extraordinary mechanical properties of spider dragline silk.</title>
        <authorList>
            <person name="Kono N."/>
            <person name="Nakamura H."/>
            <person name="Mori M."/>
            <person name="Yoshida Y."/>
            <person name="Ohtoshi R."/>
            <person name="Malay A.D."/>
            <person name="Moran D.A.P."/>
            <person name="Tomita M."/>
            <person name="Numata K."/>
            <person name="Arakawa K."/>
        </authorList>
    </citation>
    <scope>NUCLEOTIDE SEQUENCE</scope>
</reference>
<gene>
    <name evidence="2" type="primary">RTase_329</name>
    <name evidence="2" type="ORF">TNCT_70641</name>
</gene>
<comment type="caution">
    <text evidence="2">The sequence shown here is derived from an EMBL/GenBank/DDBJ whole genome shotgun (WGS) entry which is preliminary data.</text>
</comment>
<feature type="domain" description="Endonuclease/exonuclease/phosphatase" evidence="1">
    <location>
        <begin position="69"/>
        <end position="161"/>
    </location>
</feature>
<dbReference type="Gene3D" id="3.60.10.10">
    <property type="entry name" value="Endonuclease/exonuclease/phosphatase"/>
    <property type="match status" value="1"/>
</dbReference>
<keyword evidence="3" id="KW-1185">Reference proteome</keyword>
<dbReference type="PANTHER" id="PTHR33273:SF4">
    <property type="entry name" value="ENDONUCLEASE_EXONUCLEASE_PHOSPHATASE DOMAIN-CONTAINING PROTEIN"/>
    <property type="match status" value="1"/>
</dbReference>
<dbReference type="GO" id="GO:0003964">
    <property type="term" value="F:RNA-directed DNA polymerase activity"/>
    <property type="evidence" value="ECO:0007669"/>
    <property type="project" value="UniProtKB-KW"/>
</dbReference>
<name>A0A8X6HLX9_TRICU</name>
<evidence type="ECO:0000259" key="1">
    <source>
        <dbReference type="Pfam" id="PF14529"/>
    </source>
</evidence>
<evidence type="ECO:0000313" key="3">
    <source>
        <dbReference type="Proteomes" id="UP000887116"/>
    </source>
</evidence>
<keyword evidence="2" id="KW-0695">RNA-directed DNA polymerase</keyword>
<proteinExistence type="predicted"/>
<dbReference type="EMBL" id="BMAO01018833">
    <property type="protein sequence ID" value="GFR26401.1"/>
    <property type="molecule type" value="Genomic_DNA"/>
</dbReference>
<sequence>MNEHLPVCVALQETLLKPSCTSNIRGYFILRKDCNTGERACGGVALLINHATPFSPILIRTSLQSVAVQLIDQLPSPFILLGDFNAHHLLWGCKDVNSRGKVVEKLLTELDTFLNDGSNTYFHSPTQSFSAIDLSICSPSLLLDLTFRVFGNPLGSDHFPVVISYATQIACATLRQPRWKFDQANWETFRTQADITEDMTPPFPQPLVEQRMPNGKKGSKQGLESVSTFTPDNMIAFNKARARARKIHRQRKRESWIKYVSNITCSTSSKEVWNKIRKLSGKYSASPVSMLVSNGVSINTIFEIANTLAETFAKTSSCDNYTPAFLAQVEFFPFKRRRLQLPANTP</sequence>
<protein>
    <submittedName>
        <fullName evidence="2">Putative RNA-directed DNA polymerase from transposon BS</fullName>
    </submittedName>
</protein>
<dbReference type="OrthoDB" id="6433575at2759"/>
<dbReference type="Pfam" id="PF14529">
    <property type="entry name" value="Exo_endo_phos_2"/>
    <property type="match status" value="1"/>
</dbReference>
<accession>A0A8X6HLX9</accession>
<organism evidence="2 3">
    <name type="scientific">Trichonephila clavata</name>
    <name type="common">Joro spider</name>
    <name type="synonym">Nephila clavata</name>
    <dbReference type="NCBI Taxonomy" id="2740835"/>
    <lineage>
        <taxon>Eukaryota</taxon>
        <taxon>Metazoa</taxon>
        <taxon>Ecdysozoa</taxon>
        <taxon>Arthropoda</taxon>
        <taxon>Chelicerata</taxon>
        <taxon>Arachnida</taxon>
        <taxon>Araneae</taxon>
        <taxon>Araneomorphae</taxon>
        <taxon>Entelegynae</taxon>
        <taxon>Araneoidea</taxon>
        <taxon>Nephilidae</taxon>
        <taxon>Trichonephila</taxon>
    </lineage>
</organism>
<dbReference type="PANTHER" id="PTHR33273">
    <property type="entry name" value="DOMAIN-CONTAINING PROTEIN, PUTATIVE-RELATED"/>
    <property type="match status" value="1"/>
</dbReference>
<evidence type="ECO:0000313" key="2">
    <source>
        <dbReference type="EMBL" id="GFR26401.1"/>
    </source>
</evidence>
<dbReference type="InterPro" id="IPR005135">
    <property type="entry name" value="Endo/exonuclease/phosphatase"/>
</dbReference>
<keyword evidence="2" id="KW-0548">Nucleotidyltransferase</keyword>